<feature type="transmembrane region" description="Helical" evidence="2">
    <location>
        <begin position="28"/>
        <end position="50"/>
    </location>
</feature>
<dbReference type="Gene3D" id="3.30.1150.10">
    <property type="match status" value="1"/>
</dbReference>
<dbReference type="Proteomes" id="UP000249799">
    <property type="component" value="Chromosome"/>
</dbReference>
<protein>
    <recommendedName>
        <fullName evidence="5">TonB C-terminal domain-containing protein</fullName>
    </recommendedName>
</protein>
<dbReference type="RefSeq" id="WP_111332496.1">
    <property type="nucleotide sequence ID" value="NZ_CP030032.1"/>
</dbReference>
<evidence type="ECO:0000256" key="2">
    <source>
        <dbReference type="SAM" id="Phobius"/>
    </source>
</evidence>
<dbReference type="Pfam" id="PF13103">
    <property type="entry name" value="TonB_2"/>
    <property type="match status" value="1"/>
</dbReference>
<keyword evidence="2" id="KW-0472">Membrane</keyword>
<accession>A0A2Z4FIP6</accession>
<organism evidence="3 4">
    <name type="scientific">Bradymonas sediminis</name>
    <dbReference type="NCBI Taxonomy" id="1548548"/>
    <lineage>
        <taxon>Bacteria</taxon>
        <taxon>Deltaproteobacteria</taxon>
        <taxon>Bradymonadales</taxon>
        <taxon>Bradymonadaceae</taxon>
        <taxon>Bradymonas</taxon>
    </lineage>
</organism>
<dbReference type="OrthoDB" id="5509855at2"/>
<evidence type="ECO:0000313" key="3">
    <source>
        <dbReference type="EMBL" id="AWV88604.1"/>
    </source>
</evidence>
<keyword evidence="2" id="KW-1133">Transmembrane helix</keyword>
<feature type="compositionally biased region" description="Basic and acidic residues" evidence="1">
    <location>
        <begin position="93"/>
        <end position="133"/>
    </location>
</feature>
<proteinExistence type="predicted"/>
<evidence type="ECO:0000256" key="1">
    <source>
        <dbReference type="SAM" id="MobiDB-lite"/>
    </source>
</evidence>
<keyword evidence="2" id="KW-0812">Transmembrane</keyword>
<gene>
    <name evidence="3" type="ORF">DN745_04335</name>
</gene>
<keyword evidence="4" id="KW-1185">Reference proteome</keyword>
<evidence type="ECO:0000313" key="4">
    <source>
        <dbReference type="Proteomes" id="UP000249799"/>
    </source>
</evidence>
<feature type="region of interest" description="Disordered" evidence="1">
    <location>
        <begin position="1"/>
        <end position="20"/>
    </location>
</feature>
<feature type="region of interest" description="Disordered" evidence="1">
    <location>
        <begin position="77"/>
        <end position="158"/>
    </location>
</feature>
<sequence length="277" mass="30481">MNYSNNQIDGGTRSLGRARPAGERKMQVIGFLTTFALHATIVGGIIYGAYATPEEDAVDAPVMMEFQNVELLALGEKKPPNQLPRVANPAPPEVKEKSVNLAKPAEEPPPKVEEKQPEAKPQKQESRRNKLLDDLQELNNPNRPTNDEVPEGSADGVASGTVSDAAMANMMNTYQVRLLEALGKYWRVPSTLTHEEINALAGKVAVYVRLSEGGHIVSFRFTTKSDNAQFDASIERLLRRFEVSGGRKLPMPEAPEVRDAVLRQGLNLRNWKAVTGK</sequence>
<dbReference type="AlphaFoldDB" id="A0A2Z4FIP6"/>
<name>A0A2Z4FIP6_9DELT</name>
<reference evidence="3 4" key="1">
    <citation type="submission" date="2018-06" db="EMBL/GenBank/DDBJ databases">
        <title>Lujinxingia sediminis gen. nov. sp. nov., a new facultative anaerobic member of the class Deltaproteobacteria, and proposal of Lujinxingaceae fam. nov.</title>
        <authorList>
            <person name="Guo L.-Y."/>
            <person name="Li C.-M."/>
            <person name="Wang S."/>
            <person name="Du Z.-J."/>
        </authorList>
    </citation>
    <scope>NUCLEOTIDE SEQUENCE [LARGE SCALE GENOMIC DNA]</scope>
    <source>
        <strain evidence="3 4">FA350</strain>
    </source>
</reference>
<evidence type="ECO:0008006" key="5">
    <source>
        <dbReference type="Google" id="ProtNLM"/>
    </source>
</evidence>
<dbReference type="KEGG" id="bsed:DN745_04335"/>
<dbReference type="EMBL" id="CP030032">
    <property type="protein sequence ID" value="AWV88604.1"/>
    <property type="molecule type" value="Genomic_DNA"/>
</dbReference>
<dbReference type="SUPFAM" id="SSF74653">
    <property type="entry name" value="TolA/TonB C-terminal domain"/>
    <property type="match status" value="1"/>
</dbReference>